<dbReference type="KEGG" id="cot:CORT_0D05380"/>
<feature type="region of interest" description="Disordered" evidence="1">
    <location>
        <begin position="1"/>
        <end position="220"/>
    </location>
</feature>
<dbReference type="OrthoDB" id="4026687at2759"/>
<dbReference type="GeneID" id="14540303"/>
<sequence>MSEKRGFGSKLSSIFNQGPGSPNEKKSQAHTTRGISSSPSPKPKPLSKPHLNNNSSISATLNSSLHPTNHGAHSLHSKSSASTLRGNAPVGAQHSTFTGHQTPNHPEINTTQPTHELYTETNNHVTKDHHNREKLLDNRQNLPSIHREEELKPSLLPLHSLRPSISANSSSPKPSPLRRKPPSDLDSFDFAVHDQRSERTSGSTRSLSQTPKSDDKMGTGITADIIGDLESEIDHFLQLDKSDSSSIRYTPSDSRSIGDSVYFDREYDESHPDFVQQLNLNRSKAYDQLGEAVEGSGIHSQQTPYPVDSFLGSPSDSPPRTPAESLENSPQIIQNYMMDTRGLEQVNPFEITLNQQIPEQHDVFDAPASSKSSVYTSASPTRQRTDYEASTNPSSSDTMAVSTATQSVRSPISRSSTNTSRIPSSSLPFPSPTHSLHQQPQALNRVQGMQPAHPSQPRQPPQPPLQHTLTENSGFSFSHANSMKSYNTSNTHRNFHRNSSSVGSIKSSNSYKNVNLASLKRSLSLKPGEGERSNYVLAIRRSAGTAFNESGPSRWKLPVGILPIDKSATKENSNGKYKRLAGGLSGNNSRKKTSGVELKHGHLKPRLLAAEIDEGDDGFAGIGLARTTTTNPSVANTFSSRNQSVSTKASRENSLKRTTTDGSVLTGDTQSIVSSATGSTKGINDASLNRTNSIVSSESSDSLSDKITGYYQHRGYKYGDIDEESEDKSGAESPGTQNNGSSLHGFNINDSYEKQEKYDDYEEQDHPRLVLANPDNDSDTE</sequence>
<keyword evidence="3" id="KW-1185">Reference proteome</keyword>
<dbReference type="RefSeq" id="XP_003869512.1">
    <property type="nucleotide sequence ID" value="XM_003869463.1"/>
</dbReference>
<feature type="compositionally biased region" description="Low complexity" evidence="1">
    <location>
        <begin position="499"/>
        <end position="508"/>
    </location>
</feature>
<feature type="compositionally biased region" description="Polar residues" evidence="1">
    <location>
        <begin position="432"/>
        <end position="444"/>
    </location>
</feature>
<evidence type="ECO:0000256" key="1">
    <source>
        <dbReference type="SAM" id="MobiDB-lite"/>
    </source>
</evidence>
<feature type="compositionally biased region" description="Basic and acidic residues" evidence="1">
    <location>
        <begin position="649"/>
        <end position="659"/>
    </location>
</feature>
<feature type="compositionally biased region" description="Polar residues" evidence="1">
    <location>
        <begin position="388"/>
        <end position="409"/>
    </location>
</feature>
<proteinExistence type="predicted"/>
<reference evidence="2 3" key="1">
    <citation type="journal article" date="2012" name="PLoS ONE">
        <title>Sequence and analysis of the genome of the pathogenic yeast Candida orthopsilosis.</title>
        <authorList>
            <person name="Riccombeni A."/>
            <person name="Vidanes G."/>
            <person name="Proux-Wera E."/>
            <person name="Wolfe K.H."/>
            <person name="Butler G."/>
        </authorList>
    </citation>
    <scope>NUCLEOTIDE SEQUENCE [LARGE SCALE GENOMIC DNA]</scope>
    <source>
        <strain evidence="2 3">Co 90-125</strain>
    </source>
</reference>
<accession>H8X6C9</accession>
<feature type="region of interest" description="Disordered" evidence="1">
    <location>
        <begin position="366"/>
        <end position="508"/>
    </location>
</feature>
<evidence type="ECO:0000313" key="2">
    <source>
        <dbReference type="EMBL" id="CCG23377.1"/>
    </source>
</evidence>
<feature type="compositionally biased region" description="Polar residues" evidence="1">
    <location>
        <begin position="200"/>
        <end position="211"/>
    </location>
</feature>
<name>H8X6C9_CANO9</name>
<gene>
    <name evidence="2" type="ORF">CORT_0D05380</name>
</gene>
<feature type="region of interest" description="Disordered" evidence="1">
    <location>
        <begin position="568"/>
        <end position="598"/>
    </location>
</feature>
<feature type="compositionally biased region" description="Low complexity" evidence="1">
    <location>
        <begin position="410"/>
        <end position="426"/>
    </location>
</feature>
<evidence type="ECO:0000313" key="3">
    <source>
        <dbReference type="Proteomes" id="UP000005018"/>
    </source>
</evidence>
<protein>
    <submittedName>
        <fullName evidence="2">Uncharacterized protein</fullName>
    </submittedName>
</protein>
<feature type="compositionally biased region" description="Polar residues" evidence="1">
    <location>
        <begin position="10"/>
        <end position="20"/>
    </location>
</feature>
<feature type="compositionally biased region" description="Low complexity" evidence="1">
    <location>
        <begin position="153"/>
        <end position="172"/>
    </location>
</feature>
<feature type="region of interest" description="Disordered" evidence="1">
    <location>
        <begin position="294"/>
        <end position="329"/>
    </location>
</feature>
<feature type="compositionally biased region" description="Polar residues" evidence="1">
    <location>
        <begin position="734"/>
        <end position="750"/>
    </location>
</feature>
<feature type="region of interest" description="Disordered" evidence="1">
    <location>
        <begin position="630"/>
        <end position="666"/>
    </location>
</feature>
<feature type="compositionally biased region" description="Polar residues" evidence="1">
    <location>
        <begin position="50"/>
        <end position="67"/>
    </location>
</feature>
<feature type="compositionally biased region" description="Low complexity" evidence="1">
    <location>
        <begin position="366"/>
        <end position="379"/>
    </location>
</feature>
<feature type="compositionally biased region" description="Polar residues" evidence="1">
    <location>
        <begin position="93"/>
        <end position="124"/>
    </location>
</feature>
<dbReference type="EMBL" id="HE681722">
    <property type="protein sequence ID" value="CCG23377.1"/>
    <property type="molecule type" value="Genomic_DNA"/>
</dbReference>
<dbReference type="AlphaFoldDB" id="H8X6C9"/>
<organism evidence="2 3">
    <name type="scientific">Candida orthopsilosis (strain 90-125)</name>
    <name type="common">Yeast</name>
    <dbReference type="NCBI Taxonomy" id="1136231"/>
    <lineage>
        <taxon>Eukaryota</taxon>
        <taxon>Fungi</taxon>
        <taxon>Dikarya</taxon>
        <taxon>Ascomycota</taxon>
        <taxon>Saccharomycotina</taxon>
        <taxon>Pichiomycetes</taxon>
        <taxon>Debaryomycetaceae</taxon>
        <taxon>Candida/Lodderomyces clade</taxon>
        <taxon>Candida</taxon>
    </lineage>
</organism>
<feature type="compositionally biased region" description="Polar residues" evidence="1">
    <location>
        <begin position="467"/>
        <end position="492"/>
    </location>
</feature>
<feature type="compositionally biased region" description="Basic and acidic residues" evidence="1">
    <location>
        <begin position="125"/>
        <end position="137"/>
    </location>
</feature>
<dbReference type="Proteomes" id="UP000005018">
    <property type="component" value="Chromosome 4"/>
</dbReference>
<dbReference type="HOGENOM" id="CLU_019359_0_0_1"/>
<feature type="region of interest" description="Disordered" evidence="1">
    <location>
        <begin position="721"/>
        <end position="781"/>
    </location>
</feature>
<feature type="compositionally biased region" description="Basic and acidic residues" evidence="1">
    <location>
        <begin position="751"/>
        <end position="768"/>
    </location>
</feature>
<dbReference type="eggNOG" id="ENOG502SXPJ">
    <property type="taxonomic scope" value="Eukaryota"/>
</dbReference>
<feature type="compositionally biased region" description="Polar residues" evidence="1">
    <location>
        <begin position="630"/>
        <end position="648"/>
    </location>
</feature>